<evidence type="ECO:0000313" key="2">
    <source>
        <dbReference type="EMBL" id="ASF45733.1"/>
    </source>
</evidence>
<reference evidence="2 3" key="1">
    <citation type="submission" date="2017-06" db="EMBL/GenBank/DDBJ databases">
        <title>Genome Sequencing of the methanotroph Methylovulum psychrotolerants str. HV10-M2 isolated from a high-altitude environment.</title>
        <authorList>
            <person name="Mateos-Rivera A."/>
        </authorList>
    </citation>
    <scope>NUCLEOTIDE SEQUENCE [LARGE SCALE GENOMIC DNA]</scope>
    <source>
        <strain evidence="2 3">HV10_M2</strain>
    </source>
</reference>
<name>A0A1Z4BWV9_9GAMM</name>
<evidence type="ECO:0000259" key="1">
    <source>
        <dbReference type="Pfam" id="PF07883"/>
    </source>
</evidence>
<dbReference type="InterPro" id="IPR014710">
    <property type="entry name" value="RmlC-like_jellyroll"/>
</dbReference>
<protein>
    <submittedName>
        <fullName evidence="2">Phosphoribosylaminoimidazole carboxylase</fullName>
    </submittedName>
</protein>
<evidence type="ECO:0000313" key="3">
    <source>
        <dbReference type="Proteomes" id="UP000197019"/>
    </source>
</evidence>
<dbReference type="EMBL" id="CP022129">
    <property type="protein sequence ID" value="ASF45733.1"/>
    <property type="molecule type" value="Genomic_DNA"/>
</dbReference>
<dbReference type="SUPFAM" id="SSF51182">
    <property type="entry name" value="RmlC-like cupins"/>
    <property type="match status" value="1"/>
</dbReference>
<dbReference type="Proteomes" id="UP000197019">
    <property type="component" value="Chromosome"/>
</dbReference>
<accession>A0A1Z4BWV9</accession>
<sequence>MSQTHIFADIPKQLPEELFTTLFKNPHVHIERIVSQGHASAEGFWYDQPWDEWVLVLQGQAQLAYEDQADSLLNAGDYVLITAHTKHRVAWTAAEEVTVWLAVHSCSPD</sequence>
<organism evidence="2 3">
    <name type="scientific">Methylovulum psychrotolerans</name>
    <dbReference type="NCBI Taxonomy" id="1704499"/>
    <lineage>
        <taxon>Bacteria</taxon>
        <taxon>Pseudomonadati</taxon>
        <taxon>Pseudomonadota</taxon>
        <taxon>Gammaproteobacteria</taxon>
        <taxon>Methylococcales</taxon>
        <taxon>Methylococcaceae</taxon>
        <taxon>Methylovulum</taxon>
    </lineage>
</organism>
<dbReference type="OrthoDB" id="9798585at2"/>
<dbReference type="Pfam" id="PF07883">
    <property type="entry name" value="Cupin_2"/>
    <property type="match status" value="1"/>
</dbReference>
<keyword evidence="3" id="KW-1185">Reference proteome</keyword>
<proteinExistence type="predicted"/>
<feature type="domain" description="Cupin type-2" evidence="1">
    <location>
        <begin position="48"/>
        <end position="103"/>
    </location>
</feature>
<dbReference type="InterPro" id="IPR013096">
    <property type="entry name" value="Cupin_2"/>
</dbReference>
<dbReference type="KEGG" id="mpsy:CEK71_06420"/>
<dbReference type="RefSeq" id="WP_088618609.1">
    <property type="nucleotide sequence ID" value="NZ_CP022129.1"/>
</dbReference>
<gene>
    <name evidence="2" type="ORF">CEK71_06420</name>
</gene>
<dbReference type="InterPro" id="IPR011051">
    <property type="entry name" value="RmlC_Cupin_sf"/>
</dbReference>
<dbReference type="CDD" id="cd06981">
    <property type="entry name" value="cupin_reut_a1446"/>
    <property type="match status" value="1"/>
</dbReference>
<dbReference type="Gene3D" id="2.60.120.10">
    <property type="entry name" value="Jelly Rolls"/>
    <property type="match status" value="1"/>
</dbReference>
<dbReference type="AlphaFoldDB" id="A0A1Z4BWV9"/>